<reference evidence="1 2" key="2">
    <citation type="journal article" date="2017" name="Front. Plant Sci.">
        <title>Gene Classification and Mining of Molecular Markers Useful in Red Clover (Trifolium pratense) Breeding.</title>
        <authorList>
            <person name="Istvanek J."/>
            <person name="Dluhosova J."/>
            <person name="Dluhos P."/>
            <person name="Patkova L."/>
            <person name="Nedelnik J."/>
            <person name="Repkova J."/>
        </authorList>
    </citation>
    <scope>NUCLEOTIDE SEQUENCE [LARGE SCALE GENOMIC DNA]</scope>
    <source>
        <strain evidence="2">cv. Tatra</strain>
        <tissue evidence="1">Young leaves</tissue>
    </source>
</reference>
<dbReference type="AlphaFoldDB" id="A0A2K3K6Q2"/>
<proteinExistence type="predicted"/>
<name>A0A2K3K6Q2_TRIPR</name>
<gene>
    <name evidence="1" type="ORF">L195_g060917</name>
</gene>
<protein>
    <submittedName>
        <fullName evidence="1">Retrovirus-related Pol polyprotein from transposon TNT 1-94</fullName>
    </submittedName>
</protein>
<dbReference type="Proteomes" id="UP000236291">
    <property type="component" value="Unassembled WGS sequence"/>
</dbReference>
<reference evidence="1 2" key="1">
    <citation type="journal article" date="2014" name="Am. J. Bot.">
        <title>Genome assembly and annotation for red clover (Trifolium pratense; Fabaceae).</title>
        <authorList>
            <person name="Istvanek J."/>
            <person name="Jaros M."/>
            <person name="Krenek A."/>
            <person name="Repkova J."/>
        </authorList>
    </citation>
    <scope>NUCLEOTIDE SEQUENCE [LARGE SCALE GENOMIC DNA]</scope>
    <source>
        <strain evidence="2">cv. Tatra</strain>
        <tissue evidence="1">Young leaves</tissue>
    </source>
</reference>
<dbReference type="EMBL" id="ASHM01144641">
    <property type="protein sequence ID" value="PNX61952.1"/>
    <property type="molecule type" value="Genomic_DNA"/>
</dbReference>
<feature type="non-terminal residue" evidence="1">
    <location>
        <position position="1"/>
    </location>
</feature>
<accession>A0A2K3K6Q2</accession>
<organism evidence="1 2">
    <name type="scientific">Trifolium pratense</name>
    <name type="common">Red clover</name>
    <dbReference type="NCBI Taxonomy" id="57577"/>
    <lineage>
        <taxon>Eukaryota</taxon>
        <taxon>Viridiplantae</taxon>
        <taxon>Streptophyta</taxon>
        <taxon>Embryophyta</taxon>
        <taxon>Tracheophyta</taxon>
        <taxon>Spermatophyta</taxon>
        <taxon>Magnoliopsida</taxon>
        <taxon>eudicotyledons</taxon>
        <taxon>Gunneridae</taxon>
        <taxon>Pentapetalae</taxon>
        <taxon>rosids</taxon>
        <taxon>fabids</taxon>
        <taxon>Fabales</taxon>
        <taxon>Fabaceae</taxon>
        <taxon>Papilionoideae</taxon>
        <taxon>50 kb inversion clade</taxon>
        <taxon>NPAAA clade</taxon>
        <taxon>Hologalegina</taxon>
        <taxon>IRL clade</taxon>
        <taxon>Trifolieae</taxon>
        <taxon>Trifolium</taxon>
    </lineage>
</organism>
<sequence>KPAEPAACAGEPSHSCLCCANNWHQEPGSITGTRVNCEGINWRNTKWSAVMKSLFGAQECLEVVVNGYDELGANPTNDQINTYKENKKKD</sequence>
<feature type="non-terminal residue" evidence="1">
    <location>
        <position position="90"/>
    </location>
</feature>
<comment type="caution">
    <text evidence="1">The sequence shown here is derived from an EMBL/GenBank/DDBJ whole genome shotgun (WGS) entry which is preliminary data.</text>
</comment>
<evidence type="ECO:0000313" key="1">
    <source>
        <dbReference type="EMBL" id="PNX61952.1"/>
    </source>
</evidence>
<evidence type="ECO:0000313" key="2">
    <source>
        <dbReference type="Proteomes" id="UP000236291"/>
    </source>
</evidence>